<dbReference type="GO" id="GO:0015846">
    <property type="term" value="P:polyamine transport"/>
    <property type="evidence" value="ECO:0007669"/>
    <property type="project" value="InterPro"/>
</dbReference>
<dbReference type="PANTHER" id="PTHR30222">
    <property type="entry name" value="SPERMIDINE/PUTRESCINE-BINDING PERIPLASMIC PROTEIN"/>
    <property type="match status" value="1"/>
</dbReference>
<dbReference type="GO" id="GO:0019808">
    <property type="term" value="F:polyamine binding"/>
    <property type="evidence" value="ECO:0007669"/>
    <property type="project" value="InterPro"/>
</dbReference>
<dbReference type="CDD" id="cd13663">
    <property type="entry name" value="PBP2_PotD_PotF_like_2"/>
    <property type="match status" value="1"/>
</dbReference>
<evidence type="ECO:0000313" key="7">
    <source>
        <dbReference type="EMBL" id="BED92210.1"/>
    </source>
</evidence>
<evidence type="ECO:0000256" key="6">
    <source>
        <dbReference type="SAM" id="Phobius"/>
    </source>
</evidence>
<dbReference type="SUPFAM" id="SSF53850">
    <property type="entry name" value="Periplasmic binding protein-like II"/>
    <property type="match status" value="1"/>
</dbReference>
<keyword evidence="2" id="KW-0813">Transport</keyword>
<dbReference type="InterPro" id="IPR001188">
    <property type="entry name" value="Sperm_putr-bd"/>
</dbReference>
<feature type="transmembrane region" description="Helical" evidence="6">
    <location>
        <begin position="370"/>
        <end position="392"/>
    </location>
</feature>
<dbReference type="PANTHER" id="PTHR30222:SF17">
    <property type="entry name" value="SPERMIDINE_PUTRESCINE-BINDING PERIPLASMIC PROTEIN"/>
    <property type="match status" value="1"/>
</dbReference>
<evidence type="ECO:0000256" key="4">
    <source>
        <dbReference type="ARBA" id="ARBA00022764"/>
    </source>
</evidence>
<evidence type="ECO:0000256" key="1">
    <source>
        <dbReference type="ARBA" id="ARBA00004418"/>
    </source>
</evidence>
<dbReference type="Gene3D" id="3.40.190.10">
    <property type="entry name" value="Periplasmic binding protein-like II"/>
    <property type="match status" value="2"/>
</dbReference>
<feature type="transmembrane region" description="Helical" evidence="6">
    <location>
        <begin position="12"/>
        <end position="31"/>
    </location>
</feature>
<evidence type="ECO:0000256" key="3">
    <source>
        <dbReference type="ARBA" id="ARBA00022729"/>
    </source>
</evidence>
<keyword evidence="4" id="KW-0574">Periplasm</keyword>
<keyword evidence="6" id="KW-1133">Transmembrane helix</keyword>
<dbReference type="PRINTS" id="PR00909">
    <property type="entry name" value="SPERMDNBNDNG"/>
</dbReference>
<name>A0AA48IB24_9FIRM</name>
<feature type="binding site" evidence="5">
    <location>
        <position position="45"/>
    </location>
    <ligand>
        <name>spermidine</name>
        <dbReference type="ChEBI" id="CHEBI:57834"/>
    </ligand>
</feature>
<sequence length="400" mass="46928">MGKYVYKNKFRIIFVLSVLLFAVVFLFLLHFRAQNVVLNVCNWGETVVVDGPNGIKMDINKKFTQETGIKVNYTNFQSNEELYTKLVHGGAKYDVIFPSDYMISKLRKKGIIQKINFDKIPNYKFIDNKHKNLEFDPLNEYSVPYMWGLVGIFYNEKYVKEKKMTWDILWNKKYSGKILYFDNPRDAFGVSLMRIGKNINSKKINDWNEAQRELKKQKPLIQSYVMDQIFDKLNSEEAFLAAFYCHVSTSGITLSPSIKFVIPDEDTNKFVDCACIPKNTSHYEEAHEYINFLCRNDIAFENMKNNGYLSPNTEVEKELSKNSSYFYVKNRDNGKTQVFTDLEDSINENMEKLWLDLKLNENKNSSIDKILFISILFLLMSFNFAKGFKYVLHTVIKNKF</sequence>
<evidence type="ECO:0000256" key="2">
    <source>
        <dbReference type="ARBA" id="ARBA00022448"/>
    </source>
</evidence>
<keyword evidence="3" id="KW-0732">Signal</keyword>
<dbReference type="GO" id="GO:0042597">
    <property type="term" value="C:periplasmic space"/>
    <property type="evidence" value="ECO:0007669"/>
    <property type="project" value="UniProtKB-SubCell"/>
</dbReference>
<dbReference type="Pfam" id="PF13343">
    <property type="entry name" value="SBP_bac_6"/>
    <property type="match status" value="1"/>
</dbReference>
<keyword evidence="6" id="KW-0472">Membrane</keyword>
<accession>A0AA48IB24</accession>
<dbReference type="EMBL" id="AP027924">
    <property type="protein sequence ID" value="BED92210.1"/>
    <property type="molecule type" value="Genomic_DNA"/>
</dbReference>
<dbReference type="PIRSF" id="PIRSF019574">
    <property type="entry name" value="Periplasmic_polyamine_BP"/>
    <property type="match status" value="1"/>
</dbReference>
<dbReference type="AlphaFoldDB" id="A0AA48IB24"/>
<dbReference type="KEGG" id="ips:CfP315_0813"/>
<gene>
    <name evidence="7" type="ORF">CfP315_0813</name>
</gene>
<organism evidence="7">
    <name type="scientific">Candidatus Improbicoccus pseudotrichonymphae</name>
    <dbReference type="NCBI Taxonomy" id="3033792"/>
    <lineage>
        <taxon>Bacteria</taxon>
        <taxon>Bacillati</taxon>
        <taxon>Bacillota</taxon>
        <taxon>Clostridia</taxon>
        <taxon>Candidatus Improbicoccus</taxon>
    </lineage>
</organism>
<feature type="binding site" evidence="5">
    <location>
        <position position="101"/>
    </location>
    <ligand>
        <name>spermidine</name>
        <dbReference type="ChEBI" id="CHEBI:57834"/>
    </ligand>
</feature>
<dbReference type="Proteomes" id="UP001337580">
    <property type="component" value="Chromosome"/>
</dbReference>
<comment type="subcellular location">
    <subcellularLocation>
        <location evidence="1">Periplasm</location>
    </subcellularLocation>
</comment>
<reference evidence="7" key="1">
    <citation type="journal article" date="2023" name="ISME J.">
        <title>Emergence of putative energy parasites within Clostridia revealed by genome analysis of a novel endosymbiotic clade.</title>
        <authorList>
            <person name="Takahashi K."/>
            <person name="Kuwahara H."/>
            <person name="Horikawa Y."/>
            <person name="Izawa K."/>
            <person name="Kato D."/>
            <person name="Inagaki T."/>
            <person name="Yuki M."/>
            <person name="Ohkuma M."/>
            <person name="Hongoh Y."/>
        </authorList>
    </citation>
    <scope>NUCLEOTIDE SEQUENCE</scope>
    <source>
        <strain evidence="7">CfP3-15</strain>
    </source>
</reference>
<keyword evidence="6" id="KW-0812">Transmembrane</keyword>
<proteinExistence type="predicted"/>
<protein>
    <submittedName>
        <fullName evidence="7">Spermidine/putrescine ABC transporter substrate-binding protein</fullName>
    </submittedName>
</protein>
<evidence type="ECO:0000256" key="5">
    <source>
        <dbReference type="PIRSR" id="PIRSR019574-1"/>
    </source>
</evidence>